<dbReference type="InterPro" id="IPR009562">
    <property type="entry name" value="DUF1178"/>
</dbReference>
<dbReference type="Proteomes" id="UP000009047">
    <property type="component" value="Chromosome"/>
</dbReference>
<dbReference type="Pfam" id="PF06676">
    <property type="entry name" value="DUF1178"/>
    <property type="match status" value="1"/>
</dbReference>
<name>E1QIT9_DESB2</name>
<dbReference type="HOGENOM" id="CLU_112041_1_0_7"/>
<dbReference type="STRING" id="644282.Deba_1144"/>
<sequence>MIVFDLECSAGHGFEGWFDSLEDLESQRERGLILCPVCGDAQVRRVPSRFGLSRAHGEPSNEEAARVLGLALQRYLAENFDDVGPNFAKEALKIHYGAAEPRNIRGFSSAQEEDLLHKEGVSFFKVGAPAPPAADDGED</sequence>
<dbReference type="EMBL" id="CP002085">
    <property type="protein sequence ID" value="ADK84512.1"/>
    <property type="molecule type" value="Genomic_DNA"/>
</dbReference>
<dbReference type="eggNOG" id="COG5319">
    <property type="taxonomic scope" value="Bacteria"/>
</dbReference>
<evidence type="ECO:0000313" key="2">
    <source>
        <dbReference type="Proteomes" id="UP000009047"/>
    </source>
</evidence>
<dbReference type="OrthoDB" id="5295943at2"/>
<reference evidence="1 2" key="1">
    <citation type="journal article" date="2010" name="Stand. Genomic Sci.">
        <title>Complete genome sequence of Desulfarculus baarsii type strain (2st14).</title>
        <authorList>
            <person name="Sun H."/>
            <person name="Spring S."/>
            <person name="Lapidus A."/>
            <person name="Davenport K."/>
            <person name="Del Rio T.G."/>
            <person name="Tice H."/>
            <person name="Nolan M."/>
            <person name="Copeland A."/>
            <person name="Cheng J.F."/>
            <person name="Lucas S."/>
            <person name="Tapia R."/>
            <person name="Goodwin L."/>
            <person name="Pitluck S."/>
            <person name="Ivanova N."/>
            <person name="Pagani I."/>
            <person name="Mavromatis K."/>
            <person name="Ovchinnikova G."/>
            <person name="Pati A."/>
            <person name="Chen A."/>
            <person name="Palaniappan K."/>
            <person name="Hauser L."/>
            <person name="Chang Y.J."/>
            <person name="Jeffries C.D."/>
            <person name="Detter J.C."/>
            <person name="Han C."/>
            <person name="Rohde M."/>
            <person name="Brambilla E."/>
            <person name="Goker M."/>
            <person name="Woyke T."/>
            <person name="Bristow J."/>
            <person name="Eisen J.A."/>
            <person name="Markowitz V."/>
            <person name="Hugenholtz P."/>
            <person name="Kyrpides N.C."/>
            <person name="Klenk H.P."/>
            <person name="Land M."/>
        </authorList>
    </citation>
    <scope>NUCLEOTIDE SEQUENCE [LARGE SCALE GENOMIC DNA]</scope>
    <source>
        <strain evidence="2">ATCC 33931 / DSM 2075 / LMG 7858 / VKM B-1802 / 2st14</strain>
    </source>
</reference>
<evidence type="ECO:0000313" key="1">
    <source>
        <dbReference type="EMBL" id="ADK84512.1"/>
    </source>
</evidence>
<evidence type="ECO:0008006" key="3">
    <source>
        <dbReference type="Google" id="ProtNLM"/>
    </source>
</evidence>
<gene>
    <name evidence="1" type="ordered locus">Deba_1144</name>
</gene>
<dbReference type="AlphaFoldDB" id="E1QIT9"/>
<proteinExistence type="predicted"/>
<accession>E1QIT9</accession>
<protein>
    <recommendedName>
        <fullName evidence="3">DUF1178 domain-containing protein</fullName>
    </recommendedName>
</protein>
<keyword evidence="2" id="KW-1185">Reference proteome</keyword>
<organism evidence="1 2">
    <name type="scientific">Desulfarculus baarsii (strain ATCC 33931 / DSM 2075 / LMG 7858 / VKM B-1802 / 2st14)</name>
    <dbReference type="NCBI Taxonomy" id="644282"/>
    <lineage>
        <taxon>Bacteria</taxon>
        <taxon>Pseudomonadati</taxon>
        <taxon>Thermodesulfobacteriota</taxon>
        <taxon>Desulfarculia</taxon>
        <taxon>Desulfarculales</taxon>
        <taxon>Desulfarculaceae</taxon>
        <taxon>Desulfarculus</taxon>
    </lineage>
</organism>
<dbReference type="KEGG" id="dbr:Deba_1144"/>
<dbReference type="RefSeq" id="WP_013257966.1">
    <property type="nucleotide sequence ID" value="NC_014365.1"/>
</dbReference>